<dbReference type="InterPro" id="IPR005583">
    <property type="entry name" value="YaaA"/>
</dbReference>
<evidence type="ECO:0000313" key="1">
    <source>
        <dbReference type="EMBL" id="VAY87512.1"/>
    </source>
</evidence>
<reference evidence="1" key="1">
    <citation type="submission" date="2018-10" db="EMBL/GenBank/DDBJ databases">
        <authorList>
            <person name="Aoki K."/>
        </authorList>
    </citation>
    <scope>NUCLEOTIDE SEQUENCE</scope>
</reference>
<dbReference type="GO" id="GO:0005829">
    <property type="term" value="C:cytosol"/>
    <property type="evidence" value="ECO:0007669"/>
    <property type="project" value="TreeGrafter"/>
</dbReference>
<proteinExistence type="predicted"/>
<sequence length="244" mass="28273">MKILLAPAETKLDTGDKQPISENNFAIKSLYKKQLEVLGHYQEFIKNNELEELSRWFGLKKIDECKKYLEPLSLKRTTKAISRYAGVAFEALNYSDLNREERIYCDNNIFIFSNLFGVVKASDLIPDYKYKQGAKLPNIEVDVFYKKHLKNILDSYLGDEVADLRAGYYDKFYKPVAPTLTFKFIKNKKTVSHWAKYYRGIVARTMAQNNIQSLVELMDMPIAGLTLVEIKEVKNIKTLVMNID</sequence>
<name>A0A3B1DT27_9ZZZZ</name>
<dbReference type="AlphaFoldDB" id="A0A3B1DT27"/>
<gene>
    <name evidence="1" type="ORF">MNB_ARC-1_435</name>
</gene>
<organism evidence="1">
    <name type="scientific">hydrothermal vent metagenome</name>
    <dbReference type="NCBI Taxonomy" id="652676"/>
    <lineage>
        <taxon>unclassified sequences</taxon>
        <taxon>metagenomes</taxon>
        <taxon>ecological metagenomes</taxon>
    </lineage>
</organism>
<accession>A0A3B1DT27</accession>
<dbReference type="GO" id="GO:0033194">
    <property type="term" value="P:response to hydroperoxide"/>
    <property type="evidence" value="ECO:0007669"/>
    <property type="project" value="TreeGrafter"/>
</dbReference>
<dbReference type="PANTHER" id="PTHR30283:SF4">
    <property type="entry name" value="PEROXIDE STRESS RESISTANCE PROTEIN YAAA"/>
    <property type="match status" value="1"/>
</dbReference>
<dbReference type="Pfam" id="PF03883">
    <property type="entry name" value="H2O2_YaaD"/>
    <property type="match status" value="1"/>
</dbReference>
<dbReference type="EMBL" id="UOYO01000026">
    <property type="protein sequence ID" value="VAY87512.1"/>
    <property type="molecule type" value="Genomic_DNA"/>
</dbReference>
<dbReference type="PANTHER" id="PTHR30283">
    <property type="entry name" value="PEROXIDE STRESS RESPONSE PROTEIN YAAA"/>
    <property type="match status" value="1"/>
</dbReference>
<protein>
    <submittedName>
        <fullName evidence="1">UPF0246 protein YaaA</fullName>
    </submittedName>
</protein>